<comment type="caution">
    <text evidence="1">The sequence shown here is derived from an EMBL/GenBank/DDBJ whole genome shotgun (WGS) entry which is preliminary data.</text>
</comment>
<dbReference type="RefSeq" id="WP_379797428.1">
    <property type="nucleotide sequence ID" value="NZ_JBHSFY010000005.1"/>
</dbReference>
<proteinExistence type="predicted"/>
<accession>A0ABV8ZEK1</accession>
<keyword evidence="2" id="KW-1185">Reference proteome</keyword>
<dbReference type="Proteomes" id="UP001596003">
    <property type="component" value="Unassembled WGS sequence"/>
</dbReference>
<evidence type="ECO:0000313" key="1">
    <source>
        <dbReference type="EMBL" id="MFC4477429.1"/>
    </source>
</evidence>
<dbReference type="EMBL" id="JBHSFY010000005">
    <property type="protein sequence ID" value="MFC4477429.1"/>
    <property type="molecule type" value="Genomic_DNA"/>
</dbReference>
<evidence type="ECO:0000313" key="2">
    <source>
        <dbReference type="Proteomes" id="UP001596003"/>
    </source>
</evidence>
<gene>
    <name evidence="1" type="ORF">ACFO3N_10185</name>
</gene>
<sequence length="72" mass="8647">MSKRKVSNLDLYTLPMSEVVRLLKPWQLGALLELEPYRQFTDILLSNMMDYFLANELYEYCVIIRDEIESRK</sequence>
<protein>
    <submittedName>
        <fullName evidence="1">Uncharacterized protein</fullName>
    </submittedName>
</protein>
<organism evidence="1 2">
    <name type="scientific">Flavobacterium chungangensis</name>
    <dbReference type="NCBI Taxonomy" id="2708132"/>
    <lineage>
        <taxon>Bacteria</taxon>
        <taxon>Pseudomonadati</taxon>
        <taxon>Bacteroidota</taxon>
        <taxon>Flavobacteriia</taxon>
        <taxon>Flavobacteriales</taxon>
        <taxon>Flavobacteriaceae</taxon>
        <taxon>Flavobacterium</taxon>
    </lineage>
</organism>
<name>A0ABV8ZEK1_9FLAO</name>
<reference evidence="2" key="1">
    <citation type="journal article" date="2019" name="Int. J. Syst. Evol. Microbiol.">
        <title>The Global Catalogue of Microorganisms (GCM) 10K type strain sequencing project: providing services to taxonomists for standard genome sequencing and annotation.</title>
        <authorList>
            <consortium name="The Broad Institute Genomics Platform"/>
            <consortium name="The Broad Institute Genome Sequencing Center for Infectious Disease"/>
            <person name="Wu L."/>
            <person name="Ma J."/>
        </authorList>
    </citation>
    <scope>NUCLEOTIDE SEQUENCE [LARGE SCALE GENOMIC DNA]</scope>
    <source>
        <strain evidence="2">NBRC 103627</strain>
    </source>
</reference>